<keyword evidence="2" id="KW-1185">Reference proteome</keyword>
<proteinExistence type="predicted"/>
<accession>A0AAE0L8I9</accession>
<name>A0AAE0L8I9_9CHLO</name>
<evidence type="ECO:0000313" key="2">
    <source>
        <dbReference type="Proteomes" id="UP001190700"/>
    </source>
</evidence>
<dbReference type="AlphaFoldDB" id="A0AAE0L8I9"/>
<dbReference type="Proteomes" id="UP001190700">
    <property type="component" value="Unassembled WGS sequence"/>
</dbReference>
<reference evidence="1 2" key="1">
    <citation type="journal article" date="2015" name="Genome Biol. Evol.">
        <title>Comparative Genomics of a Bacterivorous Green Alga Reveals Evolutionary Causalities and Consequences of Phago-Mixotrophic Mode of Nutrition.</title>
        <authorList>
            <person name="Burns J.A."/>
            <person name="Paasch A."/>
            <person name="Narechania A."/>
            <person name="Kim E."/>
        </authorList>
    </citation>
    <scope>NUCLEOTIDE SEQUENCE [LARGE SCALE GENOMIC DNA]</scope>
    <source>
        <strain evidence="1 2">PLY_AMNH</strain>
    </source>
</reference>
<protein>
    <submittedName>
        <fullName evidence="1">Uncharacterized protein</fullName>
    </submittedName>
</protein>
<comment type="caution">
    <text evidence="1">The sequence shown here is derived from an EMBL/GenBank/DDBJ whole genome shotgun (WGS) entry which is preliminary data.</text>
</comment>
<gene>
    <name evidence="1" type="ORF">CYMTET_15831</name>
</gene>
<sequence>MNVRLAMSSQVRTRENPRASKKCADLVRRSVRCVWCADRLHHRERVLPPPTWLMPAPPAPPARSPLADETLQNVPFAVARARTNRMPIPAVSIAAAVPLVPTACASRSSARPEGSAVNPGMLVRVRISWCEHPVYLPQCAEALEPLLVVALRVDLLETGGKHGMLVAVCGGGVVRADAARNIHVTDPE</sequence>
<dbReference type="EMBL" id="LGRX02006778">
    <property type="protein sequence ID" value="KAK3276076.1"/>
    <property type="molecule type" value="Genomic_DNA"/>
</dbReference>
<organism evidence="1 2">
    <name type="scientific">Cymbomonas tetramitiformis</name>
    <dbReference type="NCBI Taxonomy" id="36881"/>
    <lineage>
        <taxon>Eukaryota</taxon>
        <taxon>Viridiplantae</taxon>
        <taxon>Chlorophyta</taxon>
        <taxon>Pyramimonadophyceae</taxon>
        <taxon>Pyramimonadales</taxon>
        <taxon>Pyramimonadaceae</taxon>
        <taxon>Cymbomonas</taxon>
    </lineage>
</organism>
<evidence type="ECO:0000313" key="1">
    <source>
        <dbReference type="EMBL" id="KAK3276076.1"/>
    </source>
</evidence>